<evidence type="ECO:0000256" key="4">
    <source>
        <dbReference type="ARBA" id="ARBA00022679"/>
    </source>
</evidence>
<dbReference type="Pfam" id="PF13426">
    <property type="entry name" value="PAS_9"/>
    <property type="match status" value="2"/>
</dbReference>
<dbReference type="InterPro" id="IPR035965">
    <property type="entry name" value="PAS-like_dom_sf"/>
</dbReference>
<feature type="domain" description="PAC" evidence="9">
    <location>
        <begin position="633"/>
        <end position="685"/>
    </location>
</feature>
<comment type="caution">
    <text evidence="10">The sequence shown here is derived from an EMBL/GenBank/DDBJ whole genome shotgun (WGS) entry which is preliminary data.</text>
</comment>
<dbReference type="InterPro" id="IPR036097">
    <property type="entry name" value="HisK_dim/P_sf"/>
</dbReference>
<dbReference type="PATRIC" id="fig|1086011.3.peg.2630"/>
<dbReference type="SUPFAM" id="SSF55874">
    <property type="entry name" value="ATPase domain of HSP90 chaperone/DNA topoisomerase II/histidine kinase"/>
    <property type="match status" value="1"/>
</dbReference>
<dbReference type="InterPro" id="IPR000700">
    <property type="entry name" value="PAS-assoc_C"/>
</dbReference>
<dbReference type="Proteomes" id="UP000005566">
    <property type="component" value="Unassembled WGS sequence"/>
</dbReference>
<dbReference type="PROSITE" id="PS50113">
    <property type="entry name" value="PAC"/>
    <property type="match status" value="4"/>
</dbReference>
<feature type="coiled-coil region" evidence="6">
    <location>
        <begin position="801"/>
        <end position="828"/>
    </location>
</feature>
<dbReference type="eggNOG" id="COG4251">
    <property type="taxonomic scope" value="Bacteria"/>
</dbReference>
<evidence type="ECO:0000259" key="8">
    <source>
        <dbReference type="PROSITE" id="PS50112"/>
    </source>
</evidence>
<dbReference type="EMBL" id="AHKF01000020">
    <property type="protein sequence ID" value="EIA07816.1"/>
    <property type="molecule type" value="Genomic_DNA"/>
</dbReference>
<evidence type="ECO:0000313" key="11">
    <source>
        <dbReference type="Proteomes" id="UP000005566"/>
    </source>
</evidence>
<evidence type="ECO:0000256" key="1">
    <source>
        <dbReference type="ARBA" id="ARBA00000085"/>
    </source>
</evidence>
<comment type="catalytic activity">
    <reaction evidence="1">
        <text>ATP + protein L-histidine = ADP + protein N-phospho-L-histidine.</text>
        <dbReference type="EC" id="2.7.13.3"/>
    </reaction>
</comment>
<dbReference type="PROSITE" id="PS50109">
    <property type="entry name" value="HIS_KIN"/>
    <property type="match status" value="1"/>
</dbReference>
<keyword evidence="4" id="KW-0808">Transferase</keyword>
<organism evidence="10 11">
    <name type="scientific">Flavobacterium frigoris (strain PS1)</name>
    <dbReference type="NCBI Taxonomy" id="1086011"/>
    <lineage>
        <taxon>Bacteria</taxon>
        <taxon>Pseudomonadati</taxon>
        <taxon>Bacteroidota</taxon>
        <taxon>Flavobacteriia</taxon>
        <taxon>Flavobacteriales</taxon>
        <taxon>Flavobacteriaceae</taxon>
        <taxon>Flavobacterium</taxon>
    </lineage>
</organism>
<dbReference type="CDD" id="cd00130">
    <property type="entry name" value="PAS"/>
    <property type="match status" value="3"/>
</dbReference>
<dbReference type="PROSITE" id="PS50112">
    <property type="entry name" value="PAS"/>
    <property type="match status" value="3"/>
</dbReference>
<evidence type="ECO:0000259" key="9">
    <source>
        <dbReference type="PROSITE" id="PS50113"/>
    </source>
</evidence>
<feature type="domain" description="PAC" evidence="9">
    <location>
        <begin position="382"/>
        <end position="434"/>
    </location>
</feature>
<dbReference type="PRINTS" id="PR00344">
    <property type="entry name" value="BCTRLSENSOR"/>
</dbReference>
<dbReference type="STRING" id="1086011.HJ01_02684"/>
<dbReference type="SUPFAM" id="SSF55785">
    <property type="entry name" value="PYP-like sensor domain (PAS domain)"/>
    <property type="match status" value="5"/>
</dbReference>
<dbReference type="eggNOG" id="COG2202">
    <property type="taxonomic scope" value="Bacteria"/>
</dbReference>
<feature type="domain" description="PAS" evidence="8">
    <location>
        <begin position="292"/>
        <end position="348"/>
    </location>
</feature>
<dbReference type="GO" id="GO:0000155">
    <property type="term" value="F:phosphorelay sensor kinase activity"/>
    <property type="evidence" value="ECO:0007669"/>
    <property type="project" value="InterPro"/>
</dbReference>
<reference evidence="10 11" key="1">
    <citation type="journal article" date="2014" name="Acta Crystallogr. D">
        <title>Structure-based characterization and antifreeze properties of a hyperactive ice-binding protein from the Antarctic bacterium Flavobacterium frigoris PS1.</title>
        <authorList>
            <person name="Do H."/>
            <person name="Kim S.J."/>
            <person name="Kim H.J."/>
            <person name="Lee J.H."/>
        </authorList>
    </citation>
    <scope>NUCLEOTIDE SEQUENCE [LARGE SCALE GENOMIC DNA]</scope>
    <source>
        <strain evidence="10 11">PS1</strain>
    </source>
</reference>
<sequence length="1039" mass="117663">MKEIPTTSKEQDRLKALESYSIMDTFPESEYDAITQLASYICGTPIALVSLVDKDRQWFKSSIGLGVEETARDISFCQFTILQDEVYEVNNALENILFADNPLVTGNPDIRFYAGATLKDADGFNLGSLCVIDTVPRILKEEQRKSLKILADQVVLLLELRKRNVDLYNTQKEFQNFIELSKDLVCIANVSGLFHKVNPAFTAVLGYSKEELEGSAFVDFVHPDDLEDTYKEVEKLSLGHKTISFENRYRCKNGEYIVLSWNTSPDPATGNLYCIARDMTVEKQRENEILEVTADLTAILNASEFSMIATELDGTIKEFNRGAEILLGYKAAEVVGKTSPAIFHILDEVIQRSEDLTLELGEKVEPEFETFVIKACKTGLADVNEWTYVRKDGSIFPIQLSVTPIKSVLGDVTGYLGIAKDITKEKEAELNLINSNHLLDESQSIAKTGSWKFDLVTKDLIWSKGNYKIFELDELPANKLFEEYRKLLRPETLTRLDAAIAKSVASGQNFEFLTDIEFSDNRVKYVLTLGQLIKNEFGEVVAAQGSTQDITEKMLVEQNLINSNTLLDESQSIAKIGSWKFDLATTDLVWSKGHYSIFELEELSSDKLFEAYRARIFPADLQILDNIKGDKDFSTNYRILLPDGRIKYIAEIGRPFKNEQGKVIGLKGSIQDITEKTIAERKIKEKSKEVNDIRAALDESSIVTVTDHKGVITFVNENFCSISKYSEHELIGRYHYVDNPEYQLNKFIKNIWSTIASGNVWKGDIKNRAKDGSYYWVNSTIVPFLDNKGKPYQYIAISSDVTDQKLAKENLDNVLVDLEKKNKELDQFAYVVSHDLKAPLRAINNLSEWIVEDMPEMPKMVSDNFGLLRGRVQRMENLINGVLDYSRIGRTEIATEEVNVKLMLHQIAETLVPKNEFEITIAENFPIINEANILLYQVFSNLISNAVKYNDKTHGIIKCYYDSLPNFHQFTITDNGPGIAEEYHLKVFKVFQTIEARDKKESTGIGLSIVQKIIEEKGGSIKIESEENKGASFIFTLPK</sequence>
<keyword evidence="11" id="KW-1185">Reference proteome</keyword>
<dbReference type="InterPro" id="IPR001610">
    <property type="entry name" value="PAC"/>
</dbReference>
<dbReference type="InterPro" id="IPR003594">
    <property type="entry name" value="HATPase_dom"/>
</dbReference>
<dbReference type="Gene3D" id="3.30.565.10">
    <property type="entry name" value="Histidine kinase-like ATPase, C-terminal domain"/>
    <property type="match status" value="1"/>
</dbReference>
<dbReference type="Gene3D" id="1.10.287.130">
    <property type="match status" value="1"/>
</dbReference>
<keyword evidence="5" id="KW-0418">Kinase</keyword>
<proteinExistence type="predicted"/>
<feature type="domain" description="Histidine kinase" evidence="7">
    <location>
        <begin position="831"/>
        <end position="1039"/>
    </location>
</feature>
<evidence type="ECO:0000256" key="5">
    <source>
        <dbReference type="ARBA" id="ARBA00022777"/>
    </source>
</evidence>
<dbReference type="Pfam" id="PF08447">
    <property type="entry name" value="PAS_3"/>
    <property type="match status" value="2"/>
</dbReference>
<dbReference type="SMART" id="SM00091">
    <property type="entry name" value="PAS"/>
    <property type="match status" value="3"/>
</dbReference>
<gene>
    <name evidence="10" type="ORF">HJ01_02684</name>
</gene>
<evidence type="ECO:0000313" key="10">
    <source>
        <dbReference type="EMBL" id="EIA07816.1"/>
    </source>
</evidence>
<keyword evidence="3" id="KW-0597">Phosphoprotein</keyword>
<feature type="domain" description="PAC" evidence="9">
    <location>
        <begin position="508"/>
        <end position="562"/>
    </location>
</feature>
<evidence type="ECO:0000256" key="6">
    <source>
        <dbReference type="SAM" id="Coils"/>
    </source>
</evidence>
<dbReference type="Gene3D" id="2.10.70.100">
    <property type="match status" value="1"/>
</dbReference>
<dbReference type="eggNOG" id="COG2203">
    <property type="taxonomic scope" value="Bacteria"/>
</dbReference>
<dbReference type="InterPro" id="IPR003661">
    <property type="entry name" value="HisK_dim/P_dom"/>
</dbReference>
<dbReference type="CDD" id="cd00082">
    <property type="entry name" value="HisKA"/>
    <property type="match status" value="1"/>
</dbReference>
<dbReference type="SMART" id="SM00387">
    <property type="entry name" value="HATPase_c"/>
    <property type="match status" value="1"/>
</dbReference>
<dbReference type="InterPro" id="IPR013655">
    <property type="entry name" value="PAS_fold_3"/>
</dbReference>
<feature type="domain" description="PAS" evidence="8">
    <location>
        <begin position="170"/>
        <end position="240"/>
    </location>
</feature>
<feature type="domain" description="PAC" evidence="9">
    <location>
        <begin position="761"/>
        <end position="813"/>
    </location>
</feature>
<evidence type="ECO:0000256" key="2">
    <source>
        <dbReference type="ARBA" id="ARBA00012438"/>
    </source>
</evidence>
<evidence type="ECO:0000256" key="3">
    <source>
        <dbReference type="ARBA" id="ARBA00022553"/>
    </source>
</evidence>
<protein>
    <recommendedName>
        <fullName evidence="2">histidine kinase</fullName>
        <ecNumber evidence="2">2.7.13.3</ecNumber>
    </recommendedName>
</protein>
<dbReference type="InterPro" id="IPR036890">
    <property type="entry name" value="HATPase_C_sf"/>
</dbReference>
<dbReference type="PANTHER" id="PTHR43304:SF1">
    <property type="entry name" value="PAC DOMAIN-CONTAINING PROTEIN"/>
    <property type="match status" value="1"/>
</dbReference>
<dbReference type="AlphaFoldDB" id="H7FUD9"/>
<name>H7FUD9_FLAFP</name>
<dbReference type="EC" id="2.7.13.3" evidence="2"/>
<dbReference type="Pfam" id="PF02518">
    <property type="entry name" value="HATPase_c"/>
    <property type="match status" value="1"/>
</dbReference>
<dbReference type="SMART" id="SM00388">
    <property type="entry name" value="HisKA"/>
    <property type="match status" value="1"/>
</dbReference>
<dbReference type="InterPro" id="IPR000014">
    <property type="entry name" value="PAS"/>
</dbReference>
<dbReference type="SMART" id="SM00086">
    <property type="entry name" value="PAC"/>
    <property type="match status" value="5"/>
</dbReference>
<dbReference type="InterPro" id="IPR005467">
    <property type="entry name" value="His_kinase_dom"/>
</dbReference>
<dbReference type="Pfam" id="PF00512">
    <property type="entry name" value="HisKA"/>
    <property type="match status" value="1"/>
</dbReference>
<dbReference type="NCBIfam" id="TIGR00229">
    <property type="entry name" value="sensory_box"/>
    <property type="match status" value="4"/>
</dbReference>
<evidence type="ECO:0000259" key="7">
    <source>
        <dbReference type="PROSITE" id="PS50109"/>
    </source>
</evidence>
<dbReference type="PANTHER" id="PTHR43304">
    <property type="entry name" value="PHYTOCHROME-LIKE PROTEIN CPH1"/>
    <property type="match status" value="1"/>
</dbReference>
<dbReference type="Gene3D" id="3.30.450.40">
    <property type="match status" value="1"/>
</dbReference>
<dbReference type="InterPro" id="IPR004358">
    <property type="entry name" value="Sig_transdc_His_kin-like_C"/>
</dbReference>
<dbReference type="SUPFAM" id="SSF55781">
    <property type="entry name" value="GAF domain-like"/>
    <property type="match status" value="1"/>
</dbReference>
<dbReference type="InterPro" id="IPR029016">
    <property type="entry name" value="GAF-like_dom_sf"/>
</dbReference>
<dbReference type="SUPFAM" id="SSF47384">
    <property type="entry name" value="Homodimeric domain of signal transducing histidine kinase"/>
    <property type="match status" value="1"/>
</dbReference>
<dbReference type="InterPro" id="IPR052162">
    <property type="entry name" value="Sensor_kinase/Photoreceptor"/>
</dbReference>
<dbReference type="Gene3D" id="3.30.450.20">
    <property type="entry name" value="PAS domain"/>
    <property type="match status" value="5"/>
</dbReference>
<dbReference type="OrthoDB" id="9811889at2"/>
<accession>H7FUD9</accession>
<feature type="domain" description="PAS" evidence="8">
    <location>
        <begin position="689"/>
        <end position="733"/>
    </location>
</feature>
<keyword evidence="6" id="KW-0175">Coiled coil</keyword>
<dbReference type="RefSeq" id="WP_007138861.1">
    <property type="nucleotide sequence ID" value="NZ_AHKF01000020.1"/>
</dbReference>